<proteinExistence type="predicted"/>
<comment type="caution">
    <text evidence="2">The sequence shown here is derived from an EMBL/GenBank/DDBJ whole genome shotgun (WGS) entry which is preliminary data.</text>
</comment>
<dbReference type="AlphaFoldDB" id="A0A7J5AN16"/>
<protein>
    <recommendedName>
        <fullName evidence="4">EF-hand domain-containing protein</fullName>
    </recommendedName>
</protein>
<gene>
    <name evidence="2" type="ORF">F7018_07795</name>
</gene>
<reference evidence="2 3" key="1">
    <citation type="submission" date="2019-09" db="EMBL/GenBank/DDBJ databases">
        <authorList>
            <person name="Cao W.R."/>
        </authorList>
    </citation>
    <scope>NUCLEOTIDE SEQUENCE [LARGE SCALE GENOMIC DNA]</scope>
    <source>
        <strain evidence="3">a4</strain>
    </source>
</reference>
<dbReference type="PROSITE" id="PS51257">
    <property type="entry name" value="PROKAR_LIPOPROTEIN"/>
    <property type="match status" value="1"/>
</dbReference>
<organism evidence="2 3">
    <name type="scientific">Tenacibaculum aiptasiae</name>
    <dbReference type="NCBI Taxonomy" id="426481"/>
    <lineage>
        <taxon>Bacteria</taxon>
        <taxon>Pseudomonadati</taxon>
        <taxon>Bacteroidota</taxon>
        <taxon>Flavobacteriia</taxon>
        <taxon>Flavobacteriales</taxon>
        <taxon>Flavobacteriaceae</taxon>
        <taxon>Tenacibaculum</taxon>
    </lineage>
</organism>
<accession>A0A7J5AN16</accession>
<dbReference type="OrthoDB" id="1185924at2"/>
<dbReference type="RefSeq" id="WP_150899478.1">
    <property type="nucleotide sequence ID" value="NZ_WAAU01000011.1"/>
</dbReference>
<dbReference type="EMBL" id="WAAU01000011">
    <property type="protein sequence ID" value="KAB1158998.1"/>
    <property type="molecule type" value="Genomic_DNA"/>
</dbReference>
<feature type="signal peptide" evidence="1">
    <location>
        <begin position="1"/>
        <end position="24"/>
    </location>
</feature>
<keyword evidence="1" id="KW-0732">Signal</keyword>
<evidence type="ECO:0000313" key="3">
    <source>
        <dbReference type="Proteomes" id="UP000467305"/>
    </source>
</evidence>
<name>A0A7J5AN16_9FLAO</name>
<evidence type="ECO:0008006" key="4">
    <source>
        <dbReference type="Google" id="ProtNLM"/>
    </source>
</evidence>
<sequence length="290" mass="32484">MIKKMFSVSIITFTILITSSISCSKNDTIVEEGGATNTNALETYLKANADYVHHINGFYIVGSAAKPTSSETTPGTTGKDIFEHSVRLFSSFLDQDNDGVIDDDKKELNKWLAQKLVFISGPLSMVDKISAANLVEGKGLYGMSMQTDNWPYVKDYNGKGWTISELNSSTWRPQVFNALWEETFHTVTEAFSRVDPEFKFTTGGVLRKYMDDDIAAKTYDISVQNAEENGNYDKVTAVNEYIHQIWAINFAGQSNKLNSHQKKALEFMKKKKVPMQVNAGYTKMIGTKVK</sequence>
<keyword evidence="3" id="KW-1185">Reference proteome</keyword>
<feature type="chain" id="PRO_5029548517" description="EF-hand domain-containing protein" evidence="1">
    <location>
        <begin position="25"/>
        <end position="290"/>
    </location>
</feature>
<evidence type="ECO:0000256" key="1">
    <source>
        <dbReference type="SAM" id="SignalP"/>
    </source>
</evidence>
<dbReference type="Proteomes" id="UP000467305">
    <property type="component" value="Unassembled WGS sequence"/>
</dbReference>
<evidence type="ECO:0000313" key="2">
    <source>
        <dbReference type="EMBL" id="KAB1158998.1"/>
    </source>
</evidence>